<evidence type="ECO:0000256" key="1">
    <source>
        <dbReference type="SAM" id="SignalP"/>
    </source>
</evidence>
<protein>
    <submittedName>
        <fullName evidence="3">Beta-lactamase</fullName>
    </submittedName>
</protein>
<dbReference type="InterPro" id="IPR012338">
    <property type="entry name" value="Beta-lactam/transpept-like"/>
</dbReference>
<dbReference type="Gene3D" id="3.40.710.10">
    <property type="entry name" value="DD-peptidase/beta-lactamase superfamily"/>
    <property type="match status" value="1"/>
</dbReference>
<dbReference type="PANTHER" id="PTHR46825:SF9">
    <property type="entry name" value="BETA-LACTAMASE-RELATED DOMAIN-CONTAINING PROTEIN"/>
    <property type="match status" value="1"/>
</dbReference>
<dbReference type="Pfam" id="PF00144">
    <property type="entry name" value="Beta-lactamase"/>
    <property type="match status" value="1"/>
</dbReference>
<feature type="domain" description="Beta-lactamase-related" evidence="2">
    <location>
        <begin position="256"/>
        <end position="568"/>
    </location>
</feature>
<evidence type="ECO:0000313" key="4">
    <source>
        <dbReference type="Proteomes" id="UP000054495"/>
    </source>
</evidence>
<dbReference type="PANTHER" id="PTHR46825">
    <property type="entry name" value="D-ALANYL-D-ALANINE-CARBOXYPEPTIDASE/ENDOPEPTIDASE AMPH"/>
    <property type="match status" value="1"/>
</dbReference>
<dbReference type="SUPFAM" id="SSF56601">
    <property type="entry name" value="beta-lactamase/transpeptidase-like"/>
    <property type="match status" value="1"/>
</dbReference>
<keyword evidence="1" id="KW-0732">Signal</keyword>
<dbReference type="InterPro" id="IPR001466">
    <property type="entry name" value="Beta-lactam-related"/>
</dbReference>
<dbReference type="EMBL" id="KE124929">
    <property type="protein sequence ID" value="EPB74762.1"/>
    <property type="molecule type" value="Genomic_DNA"/>
</dbReference>
<dbReference type="InterPro" id="IPR050491">
    <property type="entry name" value="AmpC-like"/>
</dbReference>
<evidence type="ECO:0000313" key="3">
    <source>
        <dbReference type="EMBL" id="EPB74762.1"/>
    </source>
</evidence>
<feature type="chain" id="PRO_5002307427" evidence="1">
    <location>
        <begin position="23"/>
        <end position="581"/>
    </location>
</feature>
<proteinExistence type="predicted"/>
<feature type="signal peptide" evidence="1">
    <location>
        <begin position="1"/>
        <end position="22"/>
    </location>
</feature>
<keyword evidence="4" id="KW-1185">Reference proteome</keyword>
<gene>
    <name evidence="3" type="ORF">ANCCEY_06127</name>
</gene>
<accession>A0A0D6M4E4</accession>
<name>A0A0D6M4E4_9BILA</name>
<sequence length="581" mass="66231">MAIHLLLFALLTILQHLPYLLGQVLVQYQLPDLWKNRGSTGVHLFPTLTSTVYPGFAGFERENGSSRIHLTAEDARKYAQKLNGSEITSICSYNYMGTVFYVANTDLATGDFVEVSVNLTMAELETTTEEMLKKRMKPSYICRGADGRFQAVWRGSNQYLRHYIVQEGEIQTIFKEDKKHAREGYYPASIQVYRLKNETTALVVWEKGYGVRKAYRYPSKHYVIWRSDEFSWAGRDIPRTALFDPTPNSATELDLAVEQEMRSFNIPSISLCIYRRGKRMLSVSYGYSDLRTETRASPLNTYRIASISKTITAMGIAELINRRLLSLDSRVFGLKGVLSSIDVSQAHPWLPYITVRHLLEHSSGGWGNLEKIEFNRTPQTKELNGTALIDFYIKSYVPKFQPGSRYLYSNIAYVMLGKVIEQISMRPYDQFIQDVILKPNRIAARIGDVETGDFEVSYYSPDNANPYTYWTPSKLSAAAGWVMRAEEVARLFMLLESGKFGWYRMLTQPSAVKRTYGRGLQLGDDGSLFHLGSLAGSEGIGYSQWDLQVAVLTNTRGREQGEHTAWMERLCRLFAKRIIIP</sequence>
<reference evidence="3 4" key="1">
    <citation type="submission" date="2013-05" db="EMBL/GenBank/DDBJ databases">
        <title>Draft genome of the parasitic nematode Anyclostoma ceylanicum.</title>
        <authorList>
            <person name="Mitreva M."/>
        </authorList>
    </citation>
    <scope>NUCLEOTIDE SEQUENCE [LARGE SCALE GENOMIC DNA]</scope>
</reference>
<organism evidence="3 4">
    <name type="scientific">Ancylostoma ceylanicum</name>
    <dbReference type="NCBI Taxonomy" id="53326"/>
    <lineage>
        <taxon>Eukaryota</taxon>
        <taxon>Metazoa</taxon>
        <taxon>Ecdysozoa</taxon>
        <taxon>Nematoda</taxon>
        <taxon>Chromadorea</taxon>
        <taxon>Rhabditida</taxon>
        <taxon>Rhabditina</taxon>
        <taxon>Rhabditomorpha</taxon>
        <taxon>Strongyloidea</taxon>
        <taxon>Ancylostomatidae</taxon>
        <taxon>Ancylostomatinae</taxon>
        <taxon>Ancylostoma</taxon>
    </lineage>
</organism>
<evidence type="ECO:0000259" key="2">
    <source>
        <dbReference type="Pfam" id="PF00144"/>
    </source>
</evidence>
<dbReference type="AlphaFoldDB" id="A0A0D6M4E4"/>
<dbReference type="Proteomes" id="UP000054495">
    <property type="component" value="Unassembled WGS sequence"/>
</dbReference>